<protein>
    <submittedName>
        <fullName evidence="1">Uncharacterized protein</fullName>
    </submittedName>
</protein>
<sequence length="68" mass="7443">MVTFNIFTDLHMEDGSHGHTDEPYQTPVTLDGLDAGVLPVAPLTRTFTIITVNGQTTTVSMQTQTIEH</sequence>
<evidence type="ECO:0000313" key="1">
    <source>
        <dbReference type="EMBL" id="KIM50258.1"/>
    </source>
</evidence>
<reference evidence="2" key="2">
    <citation type="submission" date="2015-01" db="EMBL/GenBank/DDBJ databases">
        <title>Evolutionary Origins and Diversification of the Mycorrhizal Mutualists.</title>
        <authorList>
            <consortium name="DOE Joint Genome Institute"/>
            <consortium name="Mycorrhizal Genomics Consortium"/>
            <person name="Kohler A."/>
            <person name="Kuo A."/>
            <person name="Nagy L.G."/>
            <person name="Floudas D."/>
            <person name="Copeland A."/>
            <person name="Barry K.W."/>
            <person name="Cichocki N."/>
            <person name="Veneault-Fourrey C."/>
            <person name="LaButti K."/>
            <person name="Lindquist E.A."/>
            <person name="Lipzen A."/>
            <person name="Lundell T."/>
            <person name="Morin E."/>
            <person name="Murat C."/>
            <person name="Riley R."/>
            <person name="Ohm R."/>
            <person name="Sun H."/>
            <person name="Tunlid A."/>
            <person name="Henrissat B."/>
            <person name="Grigoriev I.V."/>
            <person name="Hibbett D.S."/>
            <person name="Martin F."/>
        </authorList>
    </citation>
    <scope>NUCLEOTIDE SEQUENCE [LARGE SCALE GENOMIC DNA]</scope>
    <source>
        <strain evidence="2">Foug A</strain>
    </source>
</reference>
<proteinExistence type="predicted"/>
<dbReference type="OrthoDB" id="2986975at2759"/>
<keyword evidence="2" id="KW-1185">Reference proteome</keyword>
<accession>A0A0C2YKG3</accession>
<organism evidence="1 2">
    <name type="scientific">Scleroderma citrinum Foug A</name>
    <dbReference type="NCBI Taxonomy" id="1036808"/>
    <lineage>
        <taxon>Eukaryota</taxon>
        <taxon>Fungi</taxon>
        <taxon>Dikarya</taxon>
        <taxon>Basidiomycota</taxon>
        <taxon>Agaricomycotina</taxon>
        <taxon>Agaricomycetes</taxon>
        <taxon>Agaricomycetidae</taxon>
        <taxon>Boletales</taxon>
        <taxon>Sclerodermatineae</taxon>
        <taxon>Sclerodermataceae</taxon>
        <taxon>Scleroderma</taxon>
    </lineage>
</organism>
<reference evidence="1 2" key="1">
    <citation type="submission" date="2014-04" db="EMBL/GenBank/DDBJ databases">
        <authorList>
            <consortium name="DOE Joint Genome Institute"/>
            <person name="Kuo A."/>
            <person name="Kohler A."/>
            <person name="Nagy L.G."/>
            <person name="Floudas D."/>
            <person name="Copeland A."/>
            <person name="Barry K.W."/>
            <person name="Cichocki N."/>
            <person name="Veneault-Fourrey C."/>
            <person name="LaButti K."/>
            <person name="Lindquist E.A."/>
            <person name="Lipzen A."/>
            <person name="Lundell T."/>
            <person name="Morin E."/>
            <person name="Murat C."/>
            <person name="Sun H."/>
            <person name="Tunlid A."/>
            <person name="Henrissat B."/>
            <person name="Grigoriev I.V."/>
            <person name="Hibbett D.S."/>
            <person name="Martin F."/>
            <person name="Nordberg H.P."/>
            <person name="Cantor M.N."/>
            <person name="Hua S.X."/>
        </authorList>
    </citation>
    <scope>NUCLEOTIDE SEQUENCE [LARGE SCALE GENOMIC DNA]</scope>
    <source>
        <strain evidence="1 2">Foug A</strain>
    </source>
</reference>
<gene>
    <name evidence="1" type="ORF">SCLCIDRAFT_1225460</name>
</gene>
<dbReference type="EMBL" id="KN822551">
    <property type="protein sequence ID" value="KIM50258.1"/>
    <property type="molecule type" value="Genomic_DNA"/>
</dbReference>
<dbReference type="AlphaFoldDB" id="A0A0C2YKG3"/>
<evidence type="ECO:0000313" key="2">
    <source>
        <dbReference type="Proteomes" id="UP000053989"/>
    </source>
</evidence>
<name>A0A0C2YKG3_9AGAM</name>
<dbReference type="Proteomes" id="UP000053989">
    <property type="component" value="Unassembled WGS sequence"/>
</dbReference>
<dbReference type="HOGENOM" id="CLU_2795465_0_0_1"/>
<dbReference type="InParanoid" id="A0A0C2YKG3"/>